<keyword evidence="1" id="KW-1133">Transmembrane helix</keyword>
<dbReference type="EMBL" id="RIAS01000005">
    <property type="protein sequence ID" value="KAA8784359.1"/>
    <property type="molecule type" value="Genomic_DNA"/>
</dbReference>
<dbReference type="OrthoDB" id="2622687at2"/>
<dbReference type="InterPro" id="IPR006542">
    <property type="entry name" value="DUF1093"/>
</dbReference>
<reference evidence="2 3" key="1">
    <citation type="journal article" date="2019" name="J. Ind. Microbiol. Biotechnol.">
        <title>Paenibacillus amylolyticus 27C64 has a diverse set of carbohydrate-active enzymes and complete pectin deconstruction system.</title>
        <authorList>
            <person name="Keggi C."/>
            <person name="Doran-Peterson J."/>
        </authorList>
    </citation>
    <scope>NUCLEOTIDE SEQUENCE [LARGE SCALE GENOMIC DNA]</scope>
    <source>
        <strain evidence="2 3">27C64</strain>
    </source>
</reference>
<dbReference type="Proteomes" id="UP000323664">
    <property type="component" value="Unassembled WGS sequence"/>
</dbReference>
<keyword evidence="1" id="KW-0812">Transmembrane</keyword>
<dbReference type="PANTHER" id="PTHR36433:SF2">
    <property type="entry name" value="YXEA FAMILY PROTEIN"/>
    <property type="match status" value="1"/>
</dbReference>
<sequence length="107" mass="12341">MNKRILSSCLVGMVVIAGLYIFMREPLDRFNPLIKEEYVYVQVQAEPEDDDGRYKYREQGVTETGETKKVVFSTSTRLDQGTFVKVLTKGTYSADYKLIKEDEMPTK</sequence>
<keyword evidence="1" id="KW-0472">Membrane</keyword>
<dbReference type="AlphaFoldDB" id="A0A5M9WSA3"/>
<comment type="caution">
    <text evidence="2">The sequence shown here is derived from an EMBL/GenBank/DDBJ whole genome shotgun (WGS) entry which is preliminary data.</text>
</comment>
<dbReference type="Gene3D" id="2.40.50.480">
    <property type="match status" value="1"/>
</dbReference>
<dbReference type="InterPro" id="IPR036166">
    <property type="entry name" value="YxeA-like_sf"/>
</dbReference>
<feature type="transmembrane region" description="Helical" evidence="1">
    <location>
        <begin position="5"/>
        <end position="23"/>
    </location>
</feature>
<dbReference type="PANTHER" id="PTHR36433">
    <property type="entry name" value="HYPOTHETICAL CYTOSOLIC PROTEIN"/>
    <property type="match status" value="1"/>
</dbReference>
<evidence type="ECO:0000313" key="3">
    <source>
        <dbReference type="Proteomes" id="UP000323664"/>
    </source>
</evidence>
<name>A0A5M9WSA3_PAEAM</name>
<organism evidence="2 3">
    <name type="scientific">Paenibacillus amylolyticus</name>
    <dbReference type="NCBI Taxonomy" id="1451"/>
    <lineage>
        <taxon>Bacteria</taxon>
        <taxon>Bacillati</taxon>
        <taxon>Bacillota</taxon>
        <taxon>Bacilli</taxon>
        <taxon>Bacillales</taxon>
        <taxon>Paenibacillaceae</taxon>
        <taxon>Paenibacillus</taxon>
    </lineage>
</organism>
<evidence type="ECO:0000256" key="1">
    <source>
        <dbReference type="SAM" id="Phobius"/>
    </source>
</evidence>
<proteinExistence type="predicted"/>
<dbReference type="NCBIfam" id="TIGR01655">
    <property type="entry name" value="yxeA_fam"/>
    <property type="match status" value="1"/>
</dbReference>
<gene>
    <name evidence="2" type="ORF">EC604_10920</name>
</gene>
<accession>A0A5M9WSA3</accession>
<evidence type="ECO:0000313" key="2">
    <source>
        <dbReference type="EMBL" id="KAA8784359.1"/>
    </source>
</evidence>
<dbReference type="Pfam" id="PF06486">
    <property type="entry name" value="DUF1093"/>
    <property type="match status" value="1"/>
</dbReference>
<dbReference type="SUPFAM" id="SSF159121">
    <property type="entry name" value="BC4932-like"/>
    <property type="match status" value="1"/>
</dbReference>
<dbReference type="RefSeq" id="WP_123064227.1">
    <property type="nucleotide sequence ID" value="NZ_RIAS01000005.1"/>
</dbReference>
<protein>
    <submittedName>
        <fullName evidence="2">YxeA family protein</fullName>
    </submittedName>
</protein>